<evidence type="ECO:0000256" key="3">
    <source>
        <dbReference type="ARBA" id="ARBA00022833"/>
    </source>
</evidence>
<dbReference type="GO" id="GO:0016846">
    <property type="term" value="F:carbon-sulfur lyase activity"/>
    <property type="evidence" value="ECO:0007669"/>
    <property type="project" value="InterPro"/>
</dbReference>
<gene>
    <name evidence="6" type="ORF">FNB15_06590</name>
</gene>
<dbReference type="InterPro" id="IPR011057">
    <property type="entry name" value="Mss4-like_sf"/>
</dbReference>
<keyword evidence="7" id="KW-1185">Reference proteome</keyword>
<evidence type="ECO:0000313" key="7">
    <source>
        <dbReference type="Proteomes" id="UP000317496"/>
    </source>
</evidence>
<organism evidence="6 7">
    <name type="scientific">Ferrovibrio terrae</name>
    <dbReference type="NCBI Taxonomy" id="2594003"/>
    <lineage>
        <taxon>Bacteria</taxon>
        <taxon>Pseudomonadati</taxon>
        <taxon>Pseudomonadota</taxon>
        <taxon>Alphaproteobacteria</taxon>
        <taxon>Rhodospirillales</taxon>
        <taxon>Rhodospirillaceae</taxon>
        <taxon>Ferrovibrio</taxon>
    </lineage>
</organism>
<proteinExistence type="inferred from homology"/>
<dbReference type="AlphaFoldDB" id="A0A516H7B2"/>
<dbReference type="PANTHER" id="PTHR33337">
    <property type="entry name" value="GFA DOMAIN-CONTAINING PROTEIN"/>
    <property type="match status" value="1"/>
</dbReference>
<dbReference type="Proteomes" id="UP000317496">
    <property type="component" value="Chromosome"/>
</dbReference>
<comment type="similarity">
    <text evidence="1">Belongs to the Gfa family.</text>
</comment>
<keyword evidence="3" id="KW-0862">Zinc</keyword>
<dbReference type="EMBL" id="CP041636">
    <property type="protein sequence ID" value="QDO99664.1"/>
    <property type="molecule type" value="Genomic_DNA"/>
</dbReference>
<dbReference type="KEGG" id="fer:FNB15_06590"/>
<dbReference type="Gene3D" id="3.90.1590.10">
    <property type="entry name" value="glutathione-dependent formaldehyde- activating enzyme (gfa)"/>
    <property type="match status" value="1"/>
</dbReference>
<dbReference type="OrthoDB" id="9807246at2"/>
<evidence type="ECO:0000256" key="4">
    <source>
        <dbReference type="ARBA" id="ARBA00023239"/>
    </source>
</evidence>
<reference evidence="6 7" key="1">
    <citation type="submission" date="2019-07" db="EMBL/GenBank/DDBJ databases">
        <title>Genome sequencing for Ferrovibrio sp. K5.</title>
        <authorList>
            <person name="Park S.-J."/>
        </authorList>
    </citation>
    <scope>NUCLEOTIDE SEQUENCE [LARGE SCALE GENOMIC DNA]</scope>
    <source>
        <strain evidence="6 7">K5</strain>
    </source>
</reference>
<keyword evidence="4" id="KW-0456">Lyase</keyword>
<protein>
    <submittedName>
        <fullName evidence="6">GFA family protein</fullName>
    </submittedName>
</protein>
<dbReference type="GO" id="GO:0046872">
    <property type="term" value="F:metal ion binding"/>
    <property type="evidence" value="ECO:0007669"/>
    <property type="project" value="UniProtKB-KW"/>
</dbReference>
<evidence type="ECO:0000256" key="2">
    <source>
        <dbReference type="ARBA" id="ARBA00022723"/>
    </source>
</evidence>
<evidence type="ECO:0000259" key="5">
    <source>
        <dbReference type="PROSITE" id="PS51891"/>
    </source>
</evidence>
<dbReference type="PROSITE" id="PS51891">
    <property type="entry name" value="CENP_V_GFA"/>
    <property type="match status" value="1"/>
</dbReference>
<dbReference type="InterPro" id="IPR006913">
    <property type="entry name" value="CENP-V/GFA"/>
</dbReference>
<dbReference type="PANTHER" id="PTHR33337:SF44">
    <property type="entry name" value="DUF636 DOMAIN PROTEIN (AFU_ORTHOLOGUE AFUA_1G09754)"/>
    <property type="match status" value="1"/>
</dbReference>
<dbReference type="SUPFAM" id="SSF51316">
    <property type="entry name" value="Mss4-like"/>
    <property type="match status" value="1"/>
</dbReference>
<dbReference type="Pfam" id="PF04828">
    <property type="entry name" value="GFA"/>
    <property type="match status" value="1"/>
</dbReference>
<keyword evidence="2" id="KW-0479">Metal-binding</keyword>
<name>A0A516H7B2_9PROT</name>
<evidence type="ECO:0000313" key="6">
    <source>
        <dbReference type="EMBL" id="QDO99664.1"/>
    </source>
</evidence>
<evidence type="ECO:0000256" key="1">
    <source>
        <dbReference type="ARBA" id="ARBA00005495"/>
    </source>
</evidence>
<accession>A0A516H7B2</accession>
<feature type="domain" description="CENP-V/GFA" evidence="5">
    <location>
        <begin position="5"/>
        <end position="131"/>
    </location>
</feature>
<sequence length="166" mass="18694">MPMHLEGSCRCGAVVFELDSHTPVPYQLCYCTICRKTAGGGGFAINLGGVSASLHIKKGKRSLGVYRAEICDDDGKNCEVSSGERNFCKGCGTALWLYDPRWPELVHPFASAIDTDLPKPKAKVHLMLRYKANWVKPQIGRSDERYELYPKLSLEAWHKKHKVWVR</sequence>